<evidence type="ECO:0000256" key="8">
    <source>
        <dbReference type="ARBA" id="ARBA00023136"/>
    </source>
</evidence>
<keyword evidence="8" id="KW-0472">Membrane</keyword>
<keyword evidence="11" id="KW-1185">Reference proteome</keyword>
<keyword evidence="5 9" id="KW-0999">Mitochondrion inner membrane</keyword>
<proteinExistence type="inferred from homology"/>
<accession>A0ABD0JZQ3</accession>
<comment type="caution">
    <text evidence="10">The sequence shown here is derived from an EMBL/GenBank/DDBJ whole genome shotgun (WGS) entry which is preliminary data.</text>
</comment>
<evidence type="ECO:0000313" key="11">
    <source>
        <dbReference type="Proteomes" id="UP001519460"/>
    </source>
</evidence>
<evidence type="ECO:0000256" key="4">
    <source>
        <dbReference type="ARBA" id="ARBA00022692"/>
    </source>
</evidence>
<keyword evidence="6" id="KW-1133">Transmembrane helix</keyword>
<dbReference type="EMBL" id="JACVVK020000286">
    <property type="protein sequence ID" value="KAK7480210.1"/>
    <property type="molecule type" value="Genomic_DNA"/>
</dbReference>
<evidence type="ECO:0000256" key="6">
    <source>
        <dbReference type="ARBA" id="ARBA00022989"/>
    </source>
</evidence>
<evidence type="ECO:0000256" key="2">
    <source>
        <dbReference type="ARBA" id="ARBA00006416"/>
    </source>
</evidence>
<keyword evidence="7 9" id="KW-0496">Mitochondrion</keyword>
<evidence type="ECO:0000256" key="5">
    <source>
        <dbReference type="ARBA" id="ARBA00022792"/>
    </source>
</evidence>
<keyword evidence="4" id="KW-0812">Transmembrane</keyword>
<dbReference type="AlphaFoldDB" id="A0ABD0JZQ3"/>
<keyword evidence="3 9" id="KW-0813">Transport</keyword>
<sequence length="134" mass="14725">MSAIYNGIITAVDKFVPGKLRPLWNHPAGKRSYCTRIATSTAKSKILVLAGLKDISRPAEKLSLTQSTALAGTGVIWARYSLVIIPKNYSLFAVNCFVGMTGFYQLYRIWRYQASLKQLEAEGRVPETPPSSAG</sequence>
<protein>
    <recommendedName>
        <fullName evidence="9">Mitochondrial pyruvate carrier</fullName>
    </recommendedName>
</protein>
<evidence type="ECO:0000313" key="10">
    <source>
        <dbReference type="EMBL" id="KAK7480210.1"/>
    </source>
</evidence>
<comment type="subcellular location">
    <subcellularLocation>
        <location evidence="1 9">Mitochondrion inner membrane</location>
        <topology evidence="1 9">Multi-pass membrane protein</topology>
    </subcellularLocation>
</comment>
<reference evidence="10 11" key="1">
    <citation type="journal article" date="2023" name="Sci. Data">
        <title>Genome assembly of the Korean intertidal mud-creeper Batillaria attramentaria.</title>
        <authorList>
            <person name="Patra A.K."/>
            <person name="Ho P.T."/>
            <person name="Jun S."/>
            <person name="Lee S.J."/>
            <person name="Kim Y."/>
            <person name="Won Y.J."/>
        </authorList>
    </citation>
    <scope>NUCLEOTIDE SEQUENCE [LARGE SCALE GENOMIC DNA]</scope>
    <source>
        <strain evidence="10">Wonlab-2016</strain>
    </source>
</reference>
<name>A0ABD0JZQ3_9CAEN</name>
<comment type="function">
    <text evidence="9">Mediates the uptake of pyruvate into mitochondria.</text>
</comment>
<evidence type="ECO:0000256" key="9">
    <source>
        <dbReference type="RuleBase" id="RU363100"/>
    </source>
</evidence>
<evidence type="ECO:0000256" key="1">
    <source>
        <dbReference type="ARBA" id="ARBA00004448"/>
    </source>
</evidence>
<dbReference type="Proteomes" id="UP001519460">
    <property type="component" value="Unassembled WGS sequence"/>
</dbReference>
<evidence type="ECO:0000256" key="7">
    <source>
        <dbReference type="ARBA" id="ARBA00023128"/>
    </source>
</evidence>
<dbReference type="GO" id="GO:0005743">
    <property type="term" value="C:mitochondrial inner membrane"/>
    <property type="evidence" value="ECO:0007669"/>
    <property type="project" value="UniProtKB-SubCell"/>
</dbReference>
<evidence type="ECO:0000256" key="3">
    <source>
        <dbReference type="ARBA" id="ARBA00022448"/>
    </source>
</evidence>
<dbReference type="InterPro" id="IPR005336">
    <property type="entry name" value="MPC"/>
</dbReference>
<dbReference type="Pfam" id="PF03650">
    <property type="entry name" value="MPC"/>
    <property type="match status" value="1"/>
</dbReference>
<gene>
    <name evidence="10" type="ORF">BaRGS_00028595</name>
</gene>
<comment type="similarity">
    <text evidence="2 9">Belongs to the mitochondrial pyruvate carrier (MPC) (TC 2.A.105) family.</text>
</comment>
<organism evidence="10 11">
    <name type="scientific">Batillaria attramentaria</name>
    <dbReference type="NCBI Taxonomy" id="370345"/>
    <lineage>
        <taxon>Eukaryota</taxon>
        <taxon>Metazoa</taxon>
        <taxon>Spiralia</taxon>
        <taxon>Lophotrochozoa</taxon>
        <taxon>Mollusca</taxon>
        <taxon>Gastropoda</taxon>
        <taxon>Caenogastropoda</taxon>
        <taxon>Sorbeoconcha</taxon>
        <taxon>Cerithioidea</taxon>
        <taxon>Batillariidae</taxon>
        <taxon>Batillaria</taxon>
    </lineage>
</organism>